<evidence type="ECO:0000256" key="7">
    <source>
        <dbReference type="ARBA" id="ARBA00023012"/>
    </source>
</evidence>
<keyword evidence="5 11" id="KW-0808">Transferase</keyword>
<sequence length="438" mass="48822">MFDRLKLKLTLANVAVVVLIFIIVFTGVYITMYRSITGQSNQLLNMLTYNIVNGGDLQDPKFLRLLGNQDFFIADISNSGEITGLNSSQLILPLTDEYIHELVGKAMMQNGNNKNLLKFFSITDLPETSQTIIIMKLSTIQSSTGYTYLTEVLKKADNSLSIIFINVDYETSLLSSLRFNLVIVALVGLCLVFIGSLFMAGKAVKPIKEAWEKQKNFTADASHELRTPLSVIQANLELVMENKYDTVESQYKWLENIYWESNHMTKLTGDLLLLARADSGQKLLEMENLLLSSSIEEAAAPFVPVAHEKNIKMDFSIEPNVTFFGDELRLKQLAVILIDNAVKYTPSGGSISLGLKNNRDNIEITVSDTGEGIDKEHLDKIFERFYRVDKARNSENGGTGLGLSIACWIVKEHHGTISVNSALGKGTTFNVMLPKNIK</sequence>
<dbReference type="FunFam" id="1.10.287.130:FF:000001">
    <property type="entry name" value="Two-component sensor histidine kinase"/>
    <property type="match status" value="1"/>
</dbReference>
<dbReference type="Pfam" id="PF02518">
    <property type="entry name" value="HATPase_c"/>
    <property type="match status" value="1"/>
</dbReference>
<comment type="catalytic activity">
    <reaction evidence="1">
        <text>ATP + protein L-histidine = ADP + protein N-phospho-L-histidine.</text>
        <dbReference type="EC" id="2.7.13.3"/>
    </reaction>
</comment>
<comment type="caution">
    <text evidence="11">The sequence shown here is derived from an EMBL/GenBank/DDBJ whole genome shotgun (WGS) entry which is preliminary data.</text>
</comment>
<evidence type="ECO:0000256" key="2">
    <source>
        <dbReference type="ARBA" id="ARBA00004370"/>
    </source>
</evidence>
<dbReference type="CDD" id="cd00075">
    <property type="entry name" value="HATPase"/>
    <property type="match status" value="1"/>
</dbReference>
<feature type="domain" description="Histidine kinase" evidence="10">
    <location>
        <begin position="220"/>
        <end position="437"/>
    </location>
</feature>
<dbReference type="InterPro" id="IPR005467">
    <property type="entry name" value="His_kinase_dom"/>
</dbReference>
<keyword evidence="4" id="KW-0597">Phosphoprotein</keyword>
<evidence type="ECO:0000256" key="8">
    <source>
        <dbReference type="ARBA" id="ARBA00023136"/>
    </source>
</evidence>
<dbReference type="Pfam" id="PF00512">
    <property type="entry name" value="HisKA"/>
    <property type="match status" value="1"/>
</dbReference>
<evidence type="ECO:0000313" key="11">
    <source>
        <dbReference type="EMBL" id="KPU46150.1"/>
    </source>
</evidence>
<evidence type="ECO:0000256" key="1">
    <source>
        <dbReference type="ARBA" id="ARBA00000085"/>
    </source>
</evidence>
<dbReference type="SUPFAM" id="SSF47384">
    <property type="entry name" value="Homodimeric domain of signal transducing histidine kinase"/>
    <property type="match status" value="1"/>
</dbReference>
<dbReference type="SUPFAM" id="SSF55874">
    <property type="entry name" value="ATPase domain of HSP90 chaperone/DNA topoisomerase II/histidine kinase"/>
    <property type="match status" value="1"/>
</dbReference>
<keyword evidence="8 9" id="KW-0472">Membrane</keyword>
<evidence type="ECO:0000256" key="3">
    <source>
        <dbReference type="ARBA" id="ARBA00012438"/>
    </source>
</evidence>
<evidence type="ECO:0000256" key="6">
    <source>
        <dbReference type="ARBA" id="ARBA00022777"/>
    </source>
</evidence>
<evidence type="ECO:0000256" key="4">
    <source>
        <dbReference type="ARBA" id="ARBA00022553"/>
    </source>
</evidence>
<protein>
    <recommendedName>
        <fullName evidence="3">histidine kinase</fullName>
        <ecNumber evidence="3">2.7.13.3</ecNumber>
    </recommendedName>
</protein>
<keyword evidence="9" id="KW-0812">Transmembrane</keyword>
<dbReference type="EC" id="2.7.13.3" evidence="3"/>
<dbReference type="Proteomes" id="UP000050326">
    <property type="component" value="Unassembled WGS sequence"/>
</dbReference>
<dbReference type="InterPro" id="IPR036890">
    <property type="entry name" value="HATPase_C_sf"/>
</dbReference>
<dbReference type="AlphaFoldDB" id="A0A0P8YGJ8"/>
<dbReference type="SMART" id="SM00387">
    <property type="entry name" value="HATPase_c"/>
    <property type="match status" value="1"/>
</dbReference>
<dbReference type="PANTHER" id="PTHR45453">
    <property type="entry name" value="PHOSPHATE REGULON SENSOR PROTEIN PHOR"/>
    <property type="match status" value="1"/>
</dbReference>
<dbReference type="FunFam" id="3.30.565.10:FF:000006">
    <property type="entry name" value="Sensor histidine kinase WalK"/>
    <property type="match status" value="1"/>
</dbReference>
<reference evidence="11 12" key="1">
    <citation type="submission" date="2015-09" db="EMBL/GenBank/DDBJ databases">
        <title>Genome sequence of Oxobacter pfennigii DSM 3222.</title>
        <authorList>
            <person name="Poehlein A."/>
            <person name="Bengelsdorf F.R."/>
            <person name="Schiel-Bengelsdorf B."/>
            <person name="Duerre P."/>
            <person name="Daniel R."/>
        </authorList>
    </citation>
    <scope>NUCLEOTIDE SEQUENCE [LARGE SCALE GENOMIC DNA]</scope>
    <source>
        <strain evidence="11 12">DSM 3222</strain>
    </source>
</reference>
<dbReference type="InterPro" id="IPR036097">
    <property type="entry name" value="HisK_dim/P_sf"/>
</dbReference>
<dbReference type="GO" id="GO:0000155">
    <property type="term" value="F:phosphorelay sensor kinase activity"/>
    <property type="evidence" value="ECO:0007669"/>
    <property type="project" value="InterPro"/>
</dbReference>
<dbReference type="OrthoDB" id="9813151at2"/>
<dbReference type="PANTHER" id="PTHR45453:SF1">
    <property type="entry name" value="PHOSPHATE REGULON SENSOR PROTEIN PHOR"/>
    <property type="match status" value="1"/>
</dbReference>
<proteinExistence type="predicted"/>
<feature type="transmembrane region" description="Helical" evidence="9">
    <location>
        <begin position="179"/>
        <end position="200"/>
    </location>
</feature>
<evidence type="ECO:0000256" key="5">
    <source>
        <dbReference type="ARBA" id="ARBA00022679"/>
    </source>
</evidence>
<dbReference type="SMART" id="SM00388">
    <property type="entry name" value="HisKA"/>
    <property type="match status" value="1"/>
</dbReference>
<dbReference type="InterPro" id="IPR003594">
    <property type="entry name" value="HATPase_dom"/>
</dbReference>
<gene>
    <name evidence="11" type="primary">phoR_1</name>
    <name evidence="11" type="ORF">OXPF_02600</name>
</gene>
<dbReference type="CDD" id="cd00082">
    <property type="entry name" value="HisKA"/>
    <property type="match status" value="1"/>
</dbReference>
<evidence type="ECO:0000256" key="9">
    <source>
        <dbReference type="SAM" id="Phobius"/>
    </source>
</evidence>
<organism evidence="11 12">
    <name type="scientific">Oxobacter pfennigii</name>
    <dbReference type="NCBI Taxonomy" id="36849"/>
    <lineage>
        <taxon>Bacteria</taxon>
        <taxon>Bacillati</taxon>
        <taxon>Bacillota</taxon>
        <taxon>Clostridia</taxon>
        <taxon>Eubacteriales</taxon>
        <taxon>Clostridiaceae</taxon>
        <taxon>Oxobacter</taxon>
    </lineage>
</organism>
<dbReference type="InterPro" id="IPR003661">
    <property type="entry name" value="HisK_dim/P_dom"/>
</dbReference>
<dbReference type="RefSeq" id="WP_054873406.1">
    <property type="nucleotide sequence ID" value="NZ_LKET01000014.1"/>
</dbReference>
<dbReference type="EMBL" id="LKET01000014">
    <property type="protein sequence ID" value="KPU46150.1"/>
    <property type="molecule type" value="Genomic_DNA"/>
</dbReference>
<accession>A0A0P8YGJ8</accession>
<dbReference type="Gene3D" id="3.30.565.10">
    <property type="entry name" value="Histidine kinase-like ATPase, C-terminal domain"/>
    <property type="match status" value="1"/>
</dbReference>
<dbReference type="GO" id="GO:0005886">
    <property type="term" value="C:plasma membrane"/>
    <property type="evidence" value="ECO:0007669"/>
    <property type="project" value="TreeGrafter"/>
</dbReference>
<keyword evidence="9" id="KW-1133">Transmembrane helix</keyword>
<dbReference type="InterPro" id="IPR004358">
    <property type="entry name" value="Sig_transdc_His_kin-like_C"/>
</dbReference>
<feature type="transmembrane region" description="Helical" evidence="9">
    <location>
        <begin position="12"/>
        <end position="32"/>
    </location>
</feature>
<dbReference type="STRING" id="36849.OXPF_02600"/>
<keyword evidence="6" id="KW-0418">Kinase</keyword>
<dbReference type="PROSITE" id="PS50109">
    <property type="entry name" value="HIS_KIN"/>
    <property type="match status" value="1"/>
</dbReference>
<comment type="subcellular location">
    <subcellularLocation>
        <location evidence="2">Membrane</location>
    </subcellularLocation>
</comment>
<name>A0A0P8YGJ8_9CLOT</name>
<evidence type="ECO:0000259" key="10">
    <source>
        <dbReference type="PROSITE" id="PS50109"/>
    </source>
</evidence>
<dbReference type="GO" id="GO:0016036">
    <property type="term" value="P:cellular response to phosphate starvation"/>
    <property type="evidence" value="ECO:0007669"/>
    <property type="project" value="TreeGrafter"/>
</dbReference>
<dbReference type="InterPro" id="IPR050351">
    <property type="entry name" value="BphY/WalK/GraS-like"/>
</dbReference>
<keyword evidence="12" id="KW-1185">Reference proteome</keyword>
<dbReference type="GO" id="GO:0004721">
    <property type="term" value="F:phosphoprotein phosphatase activity"/>
    <property type="evidence" value="ECO:0007669"/>
    <property type="project" value="TreeGrafter"/>
</dbReference>
<dbReference type="PRINTS" id="PR00344">
    <property type="entry name" value="BCTRLSENSOR"/>
</dbReference>
<keyword evidence="7" id="KW-0902">Two-component regulatory system</keyword>
<evidence type="ECO:0000313" key="12">
    <source>
        <dbReference type="Proteomes" id="UP000050326"/>
    </source>
</evidence>
<dbReference type="Gene3D" id="1.10.287.130">
    <property type="match status" value="1"/>
</dbReference>